<dbReference type="RefSeq" id="WP_180046450.1">
    <property type="nucleotide sequence ID" value="NZ_CP048659.1"/>
</dbReference>
<evidence type="ECO:0000313" key="2">
    <source>
        <dbReference type="EMBL" id="QOW44920.1"/>
    </source>
</evidence>
<dbReference type="Proteomes" id="UP000593966">
    <property type="component" value="Chromosome"/>
</dbReference>
<accession>A0A7S6VU16</accession>
<keyword evidence="1" id="KW-0472">Membrane</keyword>
<evidence type="ECO:0008006" key="4">
    <source>
        <dbReference type="Google" id="ProtNLM"/>
    </source>
</evidence>
<dbReference type="AlphaFoldDB" id="A0A7S6VU16"/>
<keyword evidence="1" id="KW-1133">Transmembrane helix</keyword>
<name>A0A7S6VU16_9GAMM</name>
<organism evidence="2 3">
    <name type="scientific">Acinetobacter piscicola</name>
    <dbReference type="NCBI Taxonomy" id="2006115"/>
    <lineage>
        <taxon>Bacteria</taxon>
        <taxon>Pseudomonadati</taxon>
        <taxon>Pseudomonadota</taxon>
        <taxon>Gammaproteobacteria</taxon>
        <taxon>Moraxellales</taxon>
        <taxon>Moraxellaceae</taxon>
        <taxon>Acinetobacter</taxon>
    </lineage>
</organism>
<evidence type="ECO:0000313" key="3">
    <source>
        <dbReference type="Proteomes" id="UP000593966"/>
    </source>
</evidence>
<protein>
    <recommendedName>
        <fullName evidence="4">Transmembrane protein</fullName>
    </recommendedName>
</protein>
<evidence type="ECO:0000256" key="1">
    <source>
        <dbReference type="SAM" id="Phobius"/>
    </source>
</evidence>
<gene>
    <name evidence="2" type="ORF">G0028_02825</name>
</gene>
<feature type="transmembrane region" description="Helical" evidence="1">
    <location>
        <begin position="197"/>
        <end position="219"/>
    </location>
</feature>
<reference evidence="2 3" key="1">
    <citation type="submission" date="2020-02" db="EMBL/GenBank/DDBJ databases">
        <title>Tigecycline-resistant Acinetobacter species from pigs and migratory birds.</title>
        <authorList>
            <person name="Chen C."/>
            <person name="Sun J."/>
            <person name="Liao X.-P."/>
            <person name="Liu Y.-H."/>
        </authorList>
    </citation>
    <scope>NUCLEOTIDE SEQUENCE [LARGE SCALE GENOMIC DNA]</scope>
    <source>
        <strain evidence="2 3">YH12207_T</strain>
    </source>
</reference>
<feature type="transmembrane region" description="Helical" evidence="1">
    <location>
        <begin position="12"/>
        <end position="34"/>
    </location>
</feature>
<dbReference type="EMBL" id="CP048659">
    <property type="protein sequence ID" value="QOW44920.1"/>
    <property type="molecule type" value="Genomic_DNA"/>
</dbReference>
<proteinExistence type="predicted"/>
<feature type="transmembrane region" description="Helical" evidence="1">
    <location>
        <begin position="165"/>
        <end position="185"/>
    </location>
</feature>
<keyword evidence="3" id="KW-1185">Reference proteome</keyword>
<sequence length="220" mass="26233">MKDSENAVDIKLIFQFFMCCLVAIVFLSSTYLEFSDYAQFQHKLKNKNWVQKTMEITPQMEIEIFHYRNHQSKIIFKENQQEIFSKSCNGQLELICKYIENHEIQIISLNFYTFLDKNTNNYNEFLLNTIAFKDKQGQLQTFPYMTDAPNSPQYIAEIKTEFRSFFIFAFLKHLIFAIMFLGFNLSFNVFKKSTIKLINNLIITTFSLSFISFVIRYFLL</sequence>
<keyword evidence="1" id="KW-0812">Transmembrane</keyword>